<keyword evidence="5 7" id="KW-0671">Queuosine biosynthesis</keyword>
<dbReference type="Proteomes" id="UP001155483">
    <property type="component" value="Unassembled WGS sequence"/>
</dbReference>
<feature type="binding site" evidence="7">
    <location>
        <position position="169"/>
    </location>
    <ligand>
        <name>substrate</name>
    </ligand>
</feature>
<keyword evidence="8" id="KW-0732">Signal</keyword>
<dbReference type="GO" id="GO:0008479">
    <property type="term" value="F:tRNA-guanosine(34) queuine transglycosylase activity"/>
    <property type="evidence" value="ECO:0007669"/>
    <property type="project" value="UniProtKB-UniRule"/>
</dbReference>
<keyword evidence="11" id="KW-1185">Reference proteome</keyword>
<reference evidence="10" key="1">
    <citation type="submission" date="2022-09" db="EMBL/GenBank/DDBJ databases">
        <authorList>
            <person name="Yuan C."/>
            <person name="Ke Z."/>
        </authorList>
    </citation>
    <scope>NUCLEOTIDE SEQUENCE</scope>
    <source>
        <strain evidence="10">LB-8</strain>
    </source>
</reference>
<evidence type="ECO:0000256" key="2">
    <source>
        <dbReference type="ARBA" id="ARBA00022676"/>
    </source>
</evidence>
<comment type="subunit">
    <text evidence="7">Homodimer. Within each dimer, one monomer is responsible for RNA recognition and catalysis, while the other monomer binds to the replacement base PreQ1.</text>
</comment>
<evidence type="ECO:0000256" key="8">
    <source>
        <dbReference type="SAM" id="SignalP"/>
    </source>
</evidence>
<feature type="signal peptide" evidence="8">
    <location>
        <begin position="1"/>
        <end position="25"/>
    </location>
</feature>
<sequence>MTLFVFLYSCLCFNSYLAPLMPALAFELLKTDSGSAARAGKITTDHGVIETPIFMPVGTIGSVKAVSQHQLKQDVNAQIILGNTYHLYLRPGMETMQAAGGLHRFMNWDRPILTDSGGFQVFSLAANRKINEEGVMFQSHIDGSKHLFTPEKVMDIERNIGADIMMAFDECPPANSTYKYALDSMKLTHRWLDRCFTHFNATPDKWGHTQNLFPIVQGAVYHDLRKESCEYIASKGATGNAIGGLSVGEPEPVMYEICQLCCENLPQNKPRYLMGVGTPWNILECIGLGIDMFDCVMPTRNGRNAMLFTTKGIINIDNKKWETDFSPIDDGLDSEVGHYYNKAYVRHLFKAGEILGLTIASLQNLAFYLWLVKEARKHILQGDFKSWKDEIIPVLKTRL</sequence>
<feature type="binding site" evidence="7">
    <location>
        <position position="217"/>
    </location>
    <ligand>
        <name>substrate</name>
    </ligand>
</feature>
<feature type="active site" description="Nucleophile" evidence="7">
    <location>
        <position position="294"/>
    </location>
</feature>
<dbReference type="AlphaFoldDB" id="A0A9X2XSS6"/>
<evidence type="ECO:0000256" key="5">
    <source>
        <dbReference type="ARBA" id="ARBA00022785"/>
    </source>
</evidence>
<keyword evidence="3 7" id="KW-0808">Transferase</keyword>
<comment type="catalytic activity">
    <reaction evidence="6 7">
        <text>7-aminomethyl-7-carbaguanine + guanosine(34) in tRNA = 7-aminomethyl-7-carbaguanosine(34) in tRNA + guanine</text>
        <dbReference type="Rhea" id="RHEA:24104"/>
        <dbReference type="Rhea" id="RHEA-COMP:10341"/>
        <dbReference type="Rhea" id="RHEA-COMP:10342"/>
        <dbReference type="ChEBI" id="CHEBI:16235"/>
        <dbReference type="ChEBI" id="CHEBI:58703"/>
        <dbReference type="ChEBI" id="CHEBI:74269"/>
        <dbReference type="ChEBI" id="CHEBI:82833"/>
        <dbReference type="EC" id="2.4.2.29"/>
    </reaction>
</comment>
<dbReference type="SUPFAM" id="SSF51713">
    <property type="entry name" value="tRNA-guanine transglycosylase"/>
    <property type="match status" value="1"/>
</dbReference>
<dbReference type="PANTHER" id="PTHR46499:SF1">
    <property type="entry name" value="QUEUINE TRNA-RIBOSYLTRANSFERASE"/>
    <property type="match status" value="1"/>
</dbReference>
<keyword evidence="2 7" id="KW-0328">Glycosyltransferase</keyword>
<feature type="chain" id="PRO_5040803908" description="Queuine tRNA-ribosyltransferase" evidence="8">
    <location>
        <begin position="26"/>
        <end position="399"/>
    </location>
</feature>
<dbReference type="HAMAP" id="MF_00168">
    <property type="entry name" value="Q_tRNA_Tgt"/>
    <property type="match status" value="1"/>
</dbReference>
<keyword evidence="4 7" id="KW-0819">tRNA processing</keyword>
<dbReference type="GO" id="GO:0008616">
    <property type="term" value="P:tRNA queuosine(34) biosynthetic process"/>
    <property type="evidence" value="ECO:0007669"/>
    <property type="project" value="UniProtKB-UniRule"/>
</dbReference>
<feature type="binding site" evidence="7">
    <location>
        <begin position="115"/>
        <end position="119"/>
    </location>
    <ligand>
        <name>substrate</name>
    </ligand>
</feature>
<dbReference type="InterPro" id="IPR050076">
    <property type="entry name" value="ArchSynthase1/Queuine_TRR"/>
</dbReference>
<evidence type="ECO:0000256" key="7">
    <source>
        <dbReference type="HAMAP-Rule" id="MF_00168"/>
    </source>
</evidence>
<dbReference type="EC" id="2.4.2.29" evidence="7"/>
<name>A0A9X2XSS6_9BACT</name>
<accession>A0A9X2XSS6</accession>
<evidence type="ECO:0000256" key="1">
    <source>
        <dbReference type="ARBA" id="ARBA00004691"/>
    </source>
</evidence>
<evidence type="ECO:0000313" key="10">
    <source>
        <dbReference type="EMBL" id="MCU7548464.1"/>
    </source>
</evidence>
<evidence type="ECO:0000259" key="9">
    <source>
        <dbReference type="Pfam" id="PF01702"/>
    </source>
</evidence>
<feature type="domain" description="tRNA-guanine(15) transglycosylase-like" evidence="9">
    <location>
        <begin position="36"/>
        <end position="392"/>
    </location>
</feature>
<proteinExistence type="inferred from homology"/>
<evidence type="ECO:0000256" key="3">
    <source>
        <dbReference type="ARBA" id="ARBA00022679"/>
    </source>
</evidence>
<dbReference type="Pfam" id="PF01702">
    <property type="entry name" value="TGT"/>
    <property type="match status" value="1"/>
</dbReference>
<feature type="region of interest" description="RNA binding; important for wobble base 34 recognition" evidence="7">
    <location>
        <begin position="299"/>
        <end position="303"/>
    </location>
</feature>
<protein>
    <recommendedName>
        <fullName evidence="7">Queuine tRNA-ribosyltransferase</fullName>
        <ecNumber evidence="7">2.4.2.29</ecNumber>
    </recommendedName>
    <alternativeName>
        <fullName evidence="7">Guanine insertion enzyme</fullName>
    </alternativeName>
    <alternativeName>
        <fullName evidence="7">tRNA-guanine transglycosylase</fullName>
    </alternativeName>
</protein>
<dbReference type="NCBIfam" id="TIGR00449">
    <property type="entry name" value="tgt_general"/>
    <property type="match status" value="1"/>
</dbReference>
<organism evidence="10 11">
    <name type="scientific">Paraflavisolibacter caeni</name>
    <dbReference type="NCBI Taxonomy" id="2982496"/>
    <lineage>
        <taxon>Bacteria</taxon>
        <taxon>Pseudomonadati</taxon>
        <taxon>Bacteroidota</taxon>
        <taxon>Chitinophagia</taxon>
        <taxon>Chitinophagales</taxon>
        <taxon>Chitinophagaceae</taxon>
        <taxon>Paraflavisolibacter</taxon>
    </lineage>
</organism>
<dbReference type="InterPro" id="IPR036511">
    <property type="entry name" value="TGT-like_sf"/>
</dbReference>
<evidence type="ECO:0000313" key="11">
    <source>
        <dbReference type="Proteomes" id="UP001155483"/>
    </source>
</evidence>
<gene>
    <name evidence="7 10" type="primary">tgt</name>
    <name evidence="10" type="ORF">OCK74_05020</name>
</gene>
<evidence type="ECO:0000256" key="6">
    <source>
        <dbReference type="ARBA" id="ARBA00050112"/>
    </source>
</evidence>
<evidence type="ECO:0000256" key="4">
    <source>
        <dbReference type="ARBA" id="ARBA00022694"/>
    </source>
</evidence>
<dbReference type="InterPro" id="IPR002616">
    <property type="entry name" value="tRNA_ribo_trans-like"/>
</dbReference>
<comment type="similarity">
    <text evidence="7">Belongs to the queuine tRNA-ribosyltransferase family.</text>
</comment>
<feature type="region of interest" description="RNA binding" evidence="7">
    <location>
        <begin position="275"/>
        <end position="281"/>
    </location>
</feature>
<comment type="caution">
    <text evidence="10">The sequence shown here is derived from an EMBL/GenBank/DDBJ whole genome shotgun (WGS) entry which is preliminary data.</text>
</comment>
<dbReference type="GO" id="GO:0005829">
    <property type="term" value="C:cytosol"/>
    <property type="evidence" value="ECO:0007669"/>
    <property type="project" value="TreeGrafter"/>
</dbReference>
<dbReference type="InterPro" id="IPR004803">
    <property type="entry name" value="TGT"/>
</dbReference>
<dbReference type="FunFam" id="3.20.20.105:FF:000001">
    <property type="entry name" value="Queuine tRNA-ribosyltransferase"/>
    <property type="match status" value="1"/>
</dbReference>
<dbReference type="NCBIfam" id="TIGR00430">
    <property type="entry name" value="Q_tRNA_tgt"/>
    <property type="match status" value="1"/>
</dbReference>
<dbReference type="Gene3D" id="3.20.20.105">
    <property type="entry name" value="Queuine tRNA-ribosyltransferase-like"/>
    <property type="match status" value="1"/>
</dbReference>
<dbReference type="PANTHER" id="PTHR46499">
    <property type="entry name" value="QUEUINE TRNA-RIBOSYLTRANSFERASE"/>
    <property type="match status" value="1"/>
</dbReference>
<comment type="caution">
    <text evidence="7">Lacks conserved residue(s) required for the propagation of feature annotation.</text>
</comment>
<comment type="function">
    <text evidence="7">Catalyzes the base-exchange of a guanine (G) residue with the queuine precursor 7-aminomethyl-7-deazaguanine (PreQ1) at position 34 (anticodon wobble position) in tRNAs with GU(N) anticodons (tRNA-Asp, -Asn, -His and -Tyr). Catalysis occurs through a double-displacement mechanism. The nucleophile active site attacks the C1' of nucleotide 34 to detach the guanine base from the RNA, forming a covalent enzyme-RNA intermediate. The proton acceptor active site deprotonates the incoming PreQ1, allowing a nucleophilic attack on the C1' of the ribose to form the product. After dissociation, two additional enzymatic reactions on the tRNA convert PreQ1 to queuine (Q), resulting in the hypermodified nucleoside queuosine (7-(((4,5-cis-dihydroxy-2-cyclopenten-1-yl)amino)methyl)-7-deazaguanosine).</text>
</comment>
<dbReference type="EMBL" id="JAOTIF010000002">
    <property type="protein sequence ID" value="MCU7548464.1"/>
    <property type="molecule type" value="Genomic_DNA"/>
</dbReference>
<reference evidence="10" key="2">
    <citation type="submission" date="2023-04" db="EMBL/GenBank/DDBJ databases">
        <title>Paracnuella aquatica gen. nov., sp. nov., a member of the family Chitinophagaceae isolated from a hot spring.</title>
        <authorList>
            <person name="Wang C."/>
        </authorList>
    </citation>
    <scope>NUCLEOTIDE SEQUENCE</scope>
    <source>
        <strain evidence="10">LB-8</strain>
    </source>
</reference>
<feature type="binding site" evidence="7">
    <location>
        <position position="244"/>
    </location>
    <ligand>
        <name>substrate</name>
    </ligand>
</feature>
<feature type="active site" description="Proton acceptor" evidence="7">
    <location>
        <position position="115"/>
    </location>
</feature>
<comment type="pathway">
    <text evidence="1 7">tRNA modification; tRNA-queuosine biosynthesis.</text>
</comment>